<accession>A0AAN6Y7A6</accession>
<reference evidence="3" key="1">
    <citation type="journal article" date="2023" name="Mol. Phylogenet. Evol.">
        <title>Genome-scale phylogeny and comparative genomics of the fungal order Sordariales.</title>
        <authorList>
            <person name="Hensen N."/>
            <person name="Bonometti L."/>
            <person name="Westerberg I."/>
            <person name="Brannstrom I.O."/>
            <person name="Guillou S."/>
            <person name="Cros-Aarteil S."/>
            <person name="Calhoun S."/>
            <person name="Haridas S."/>
            <person name="Kuo A."/>
            <person name="Mondo S."/>
            <person name="Pangilinan J."/>
            <person name="Riley R."/>
            <person name="LaButti K."/>
            <person name="Andreopoulos B."/>
            <person name="Lipzen A."/>
            <person name="Chen C."/>
            <person name="Yan M."/>
            <person name="Daum C."/>
            <person name="Ng V."/>
            <person name="Clum A."/>
            <person name="Steindorff A."/>
            <person name="Ohm R.A."/>
            <person name="Martin F."/>
            <person name="Silar P."/>
            <person name="Natvig D.O."/>
            <person name="Lalanne C."/>
            <person name="Gautier V."/>
            <person name="Ament-Velasquez S.L."/>
            <person name="Kruys A."/>
            <person name="Hutchinson M.I."/>
            <person name="Powell A.J."/>
            <person name="Barry K."/>
            <person name="Miller A.N."/>
            <person name="Grigoriev I.V."/>
            <person name="Debuchy R."/>
            <person name="Gladieux P."/>
            <person name="Hiltunen Thoren M."/>
            <person name="Johannesson H."/>
        </authorList>
    </citation>
    <scope>NUCLEOTIDE SEQUENCE</scope>
    <source>
        <strain evidence="3">PSN293</strain>
    </source>
</reference>
<keyword evidence="4" id="KW-1185">Reference proteome</keyword>
<feature type="region of interest" description="Disordered" evidence="2">
    <location>
        <begin position="225"/>
        <end position="299"/>
    </location>
</feature>
<dbReference type="AlphaFoldDB" id="A0AAN6Y7A6"/>
<protein>
    <submittedName>
        <fullName evidence="3">Uncharacterized protein</fullName>
    </submittedName>
</protein>
<feature type="compositionally biased region" description="Polar residues" evidence="2">
    <location>
        <begin position="254"/>
        <end position="264"/>
    </location>
</feature>
<dbReference type="Proteomes" id="UP001301769">
    <property type="component" value="Unassembled WGS sequence"/>
</dbReference>
<comment type="caution">
    <text evidence="3">The sequence shown here is derived from an EMBL/GenBank/DDBJ whole genome shotgun (WGS) entry which is preliminary data.</text>
</comment>
<feature type="compositionally biased region" description="Polar residues" evidence="2">
    <location>
        <begin position="409"/>
        <end position="418"/>
    </location>
</feature>
<feature type="compositionally biased region" description="Polar residues" evidence="2">
    <location>
        <begin position="271"/>
        <end position="289"/>
    </location>
</feature>
<organism evidence="3 4">
    <name type="scientific">Rhypophila decipiens</name>
    <dbReference type="NCBI Taxonomy" id="261697"/>
    <lineage>
        <taxon>Eukaryota</taxon>
        <taxon>Fungi</taxon>
        <taxon>Dikarya</taxon>
        <taxon>Ascomycota</taxon>
        <taxon>Pezizomycotina</taxon>
        <taxon>Sordariomycetes</taxon>
        <taxon>Sordariomycetidae</taxon>
        <taxon>Sordariales</taxon>
        <taxon>Naviculisporaceae</taxon>
        <taxon>Rhypophila</taxon>
    </lineage>
</organism>
<name>A0AAN6Y7A6_9PEZI</name>
<feature type="region of interest" description="Disordered" evidence="2">
    <location>
        <begin position="409"/>
        <end position="468"/>
    </location>
</feature>
<dbReference type="EMBL" id="MU858123">
    <property type="protein sequence ID" value="KAK4212630.1"/>
    <property type="molecule type" value="Genomic_DNA"/>
</dbReference>
<sequence>MFKRKSDDDPYREIAKRVWQLGNLIQKFAKDHYSLQMSDGWDKFAKKPRYLRYLQLTTPESPKYRTYLTDSKERPKVVGGFVWRVLVFELFECFHWLGGRNGRHLLELREQLRPAKTEGVDEDVYETQCDRFSAWSGATIELLGRVLDAYEEQELQLQREFEERKKRYIAANILATIGHGGNPYKEVFEDLLIIVQKAWALDVFLTGYKEIQLFEWRFGTQPSLQGPREVFNPSTDVDWDDNESRTSPLVGPDSETTAQASTSKAPDATKNPASSEKTTAPGQSASAATKQAKPAKPGPLSLQTMIQAKSRHIRLVCSPALVKFANDDGRRVEPGSETFYLKRAVSLTPGDDPGDERLDTSLKIRFPHTTSPIDHKKAPTSAESFMYGTLSPAKSFTIPASWGKVVGQQSPTDFSPGSSPVLRALSASAERSRPESPVSPLTPGTYHRLVATGRPLPPKMLPTSHPRP</sequence>
<evidence type="ECO:0000256" key="1">
    <source>
        <dbReference type="SAM" id="Coils"/>
    </source>
</evidence>
<proteinExistence type="predicted"/>
<feature type="coiled-coil region" evidence="1">
    <location>
        <begin position="140"/>
        <end position="167"/>
    </location>
</feature>
<reference evidence="3" key="2">
    <citation type="submission" date="2023-05" db="EMBL/GenBank/DDBJ databases">
        <authorList>
            <consortium name="Lawrence Berkeley National Laboratory"/>
            <person name="Steindorff A."/>
            <person name="Hensen N."/>
            <person name="Bonometti L."/>
            <person name="Westerberg I."/>
            <person name="Brannstrom I.O."/>
            <person name="Guillou S."/>
            <person name="Cros-Aarteil S."/>
            <person name="Calhoun S."/>
            <person name="Haridas S."/>
            <person name="Kuo A."/>
            <person name="Mondo S."/>
            <person name="Pangilinan J."/>
            <person name="Riley R."/>
            <person name="Labutti K."/>
            <person name="Andreopoulos B."/>
            <person name="Lipzen A."/>
            <person name="Chen C."/>
            <person name="Yanf M."/>
            <person name="Daum C."/>
            <person name="Ng V."/>
            <person name="Clum A."/>
            <person name="Ohm R."/>
            <person name="Martin F."/>
            <person name="Silar P."/>
            <person name="Natvig D."/>
            <person name="Lalanne C."/>
            <person name="Gautier V."/>
            <person name="Ament-Velasquez S.L."/>
            <person name="Kruys A."/>
            <person name="Hutchinson M.I."/>
            <person name="Powell A.J."/>
            <person name="Barry K."/>
            <person name="Miller A.N."/>
            <person name="Grigoriev I.V."/>
            <person name="Debuchy R."/>
            <person name="Gladieux P."/>
            <person name="Thoren M.H."/>
            <person name="Johannesson H."/>
        </authorList>
    </citation>
    <scope>NUCLEOTIDE SEQUENCE</scope>
    <source>
        <strain evidence="3">PSN293</strain>
    </source>
</reference>
<gene>
    <name evidence="3" type="ORF">QBC37DRAFT_483649</name>
</gene>
<evidence type="ECO:0000256" key="2">
    <source>
        <dbReference type="SAM" id="MobiDB-lite"/>
    </source>
</evidence>
<evidence type="ECO:0000313" key="4">
    <source>
        <dbReference type="Proteomes" id="UP001301769"/>
    </source>
</evidence>
<evidence type="ECO:0000313" key="3">
    <source>
        <dbReference type="EMBL" id="KAK4212630.1"/>
    </source>
</evidence>
<keyword evidence="1" id="KW-0175">Coiled coil</keyword>